<dbReference type="GO" id="GO:0044038">
    <property type="term" value="P:cell wall macromolecule biosynthetic process"/>
    <property type="evidence" value="ECO:0007669"/>
    <property type="project" value="TreeGrafter"/>
</dbReference>
<feature type="transmembrane region" description="Helical" evidence="8">
    <location>
        <begin position="73"/>
        <end position="90"/>
    </location>
</feature>
<dbReference type="Pfam" id="PF00953">
    <property type="entry name" value="Glycos_transf_4"/>
    <property type="match status" value="1"/>
</dbReference>
<organism evidence="9 10">
    <name type="scientific">Planotetraspora thailandica</name>
    <dbReference type="NCBI Taxonomy" id="487172"/>
    <lineage>
        <taxon>Bacteria</taxon>
        <taxon>Bacillati</taxon>
        <taxon>Actinomycetota</taxon>
        <taxon>Actinomycetes</taxon>
        <taxon>Streptosporangiales</taxon>
        <taxon>Streptosporangiaceae</taxon>
        <taxon>Planotetraspora</taxon>
    </lineage>
</organism>
<keyword evidence="3 9" id="KW-0808">Transferase</keyword>
<gene>
    <name evidence="9" type="ORF">Pth03_30330</name>
</gene>
<evidence type="ECO:0000256" key="6">
    <source>
        <dbReference type="ARBA" id="ARBA00023136"/>
    </source>
</evidence>
<feature type="transmembrane region" description="Helical" evidence="8">
    <location>
        <begin position="207"/>
        <end position="225"/>
    </location>
</feature>
<evidence type="ECO:0000256" key="7">
    <source>
        <dbReference type="PIRSR" id="PIRSR600715-1"/>
    </source>
</evidence>
<feature type="transmembrane region" description="Helical" evidence="8">
    <location>
        <begin position="231"/>
        <end position="254"/>
    </location>
</feature>
<feature type="transmembrane region" description="Helical" evidence="8">
    <location>
        <begin position="152"/>
        <end position="169"/>
    </location>
</feature>
<reference evidence="9" key="1">
    <citation type="submission" date="2021-01" db="EMBL/GenBank/DDBJ databases">
        <title>Whole genome shotgun sequence of Planotetraspora thailandica NBRC 104271.</title>
        <authorList>
            <person name="Komaki H."/>
            <person name="Tamura T."/>
        </authorList>
    </citation>
    <scope>NUCLEOTIDE SEQUENCE</scope>
    <source>
        <strain evidence="9">NBRC 104271</strain>
    </source>
</reference>
<comment type="caution">
    <text evidence="9">The sequence shown here is derived from an EMBL/GenBank/DDBJ whole genome shotgun (WGS) entry which is preliminary data.</text>
</comment>
<evidence type="ECO:0000256" key="4">
    <source>
        <dbReference type="ARBA" id="ARBA00022692"/>
    </source>
</evidence>
<evidence type="ECO:0000256" key="1">
    <source>
        <dbReference type="ARBA" id="ARBA00004651"/>
    </source>
</evidence>
<dbReference type="GO" id="GO:0016780">
    <property type="term" value="F:phosphotransferase activity, for other substituted phosphate groups"/>
    <property type="evidence" value="ECO:0007669"/>
    <property type="project" value="InterPro"/>
</dbReference>
<dbReference type="PANTHER" id="PTHR22926:SF3">
    <property type="entry name" value="UNDECAPRENYL-PHOSPHATE ALPHA-N-ACETYLGLUCOSAMINYL 1-PHOSPHATE TRANSFERASE"/>
    <property type="match status" value="1"/>
</dbReference>
<dbReference type="RefSeq" id="WP_203944845.1">
    <property type="nucleotide sequence ID" value="NZ_BOOR01000018.1"/>
</dbReference>
<comment type="subcellular location">
    <subcellularLocation>
        <location evidence="1">Cell membrane</location>
        <topology evidence="1">Multi-pass membrane protein</topology>
    </subcellularLocation>
</comment>
<evidence type="ECO:0000256" key="5">
    <source>
        <dbReference type="ARBA" id="ARBA00022989"/>
    </source>
</evidence>
<dbReference type="AlphaFoldDB" id="A0A8J3V600"/>
<dbReference type="Proteomes" id="UP000605992">
    <property type="component" value="Unassembled WGS sequence"/>
</dbReference>
<feature type="transmembrane region" description="Helical" evidence="8">
    <location>
        <begin position="128"/>
        <end position="145"/>
    </location>
</feature>
<evidence type="ECO:0000313" key="9">
    <source>
        <dbReference type="EMBL" id="GII54644.1"/>
    </source>
</evidence>
<comment type="cofactor">
    <cofactor evidence="7">
        <name>Mg(2+)</name>
        <dbReference type="ChEBI" id="CHEBI:18420"/>
    </cofactor>
</comment>
<dbReference type="GO" id="GO:0046872">
    <property type="term" value="F:metal ion binding"/>
    <property type="evidence" value="ECO:0007669"/>
    <property type="project" value="UniProtKB-KW"/>
</dbReference>
<evidence type="ECO:0000256" key="2">
    <source>
        <dbReference type="ARBA" id="ARBA00022475"/>
    </source>
</evidence>
<feature type="transmembrane region" description="Helical" evidence="8">
    <location>
        <begin position="6"/>
        <end position="25"/>
    </location>
</feature>
<protein>
    <submittedName>
        <fullName evidence="9">Undecaprenyl-phosphate alpha-N-acetylglucosaminyl 1-phosphate transferase</fullName>
    </submittedName>
</protein>
<accession>A0A8J3V600</accession>
<evidence type="ECO:0000256" key="3">
    <source>
        <dbReference type="ARBA" id="ARBA00022679"/>
    </source>
</evidence>
<evidence type="ECO:0000313" key="10">
    <source>
        <dbReference type="Proteomes" id="UP000605992"/>
    </source>
</evidence>
<dbReference type="CDD" id="cd06853">
    <property type="entry name" value="GT_WecA_like"/>
    <property type="match status" value="1"/>
</dbReference>
<dbReference type="EMBL" id="BOOR01000018">
    <property type="protein sequence ID" value="GII54644.1"/>
    <property type="molecule type" value="Genomic_DNA"/>
</dbReference>
<dbReference type="GO" id="GO:0005886">
    <property type="term" value="C:plasma membrane"/>
    <property type="evidence" value="ECO:0007669"/>
    <property type="project" value="UniProtKB-SubCell"/>
</dbReference>
<keyword evidence="7" id="KW-0460">Magnesium</keyword>
<name>A0A8J3V600_9ACTN</name>
<feature type="transmembrane region" description="Helical" evidence="8">
    <location>
        <begin position="46"/>
        <end position="67"/>
    </location>
</feature>
<proteinExistence type="predicted"/>
<evidence type="ECO:0000256" key="8">
    <source>
        <dbReference type="SAM" id="Phobius"/>
    </source>
</evidence>
<sequence>MTAALALAAGVAGFLLTAGLMGPLRRLAVRWDLTDRSQSRHVRARPIAFLGGFAIVLGTLLPVLAVLGVSDRRVTAILVAAVAVAFLGLVDDVRPLPVATRLIAESLAAGLVVASGVQITFTGQWMDGPVTVMWIVVITNSFNLLDNMDGALGGVTVVTAVVLVGSALVGAQAPLAMLVFALACAALGFLTHNWAPARMHMGGSGSLFIGFVLTCSSIALVTGAGPDTICAGLLLPAFVAVVDTGVVLVSRLLAGRPLLIGGADHVSHRLRRAGIGARGVASALTVAAAVSGSLGLTVALGWASPLTVAAVAGSTAVILIGVMQGVDVYAPARPVSDLAQLTRRRW</sequence>
<feature type="transmembrane region" description="Helical" evidence="8">
    <location>
        <begin position="275"/>
        <end position="296"/>
    </location>
</feature>
<feature type="transmembrane region" description="Helical" evidence="8">
    <location>
        <begin position="302"/>
        <end position="323"/>
    </location>
</feature>
<dbReference type="GO" id="GO:0009103">
    <property type="term" value="P:lipopolysaccharide biosynthetic process"/>
    <property type="evidence" value="ECO:0007669"/>
    <property type="project" value="TreeGrafter"/>
</dbReference>
<feature type="transmembrane region" description="Helical" evidence="8">
    <location>
        <begin position="175"/>
        <end position="195"/>
    </location>
</feature>
<dbReference type="InterPro" id="IPR000715">
    <property type="entry name" value="Glycosyl_transferase_4"/>
</dbReference>
<keyword evidence="2" id="KW-1003">Cell membrane</keyword>
<keyword evidence="6 8" id="KW-0472">Membrane</keyword>
<feature type="binding site" evidence="7">
    <location>
        <position position="143"/>
    </location>
    <ligand>
        <name>Mg(2+)</name>
        <dbReference type="ChEBI" id="CHEBI:18420"/>
    </ligand>
</feature>
<dbReference type="PANTHER" id="PTHR22926">
    <property type="entry name" value="PHOSPHO-N-ACETYLMURAMOYL-PENTAPEPTIDE-TRANSFERASE"/>
    <property type="match status" value="1"/>
</dbReference>
<dbReference type="GO" id="GO:0071555">
    <property type="term" value="P:cell wall organization"/>
    <property type="evidence" value="ECO:0007669"/>
    <property type="project" value="TreeGrafter"/>
</dbReference>
<feature type="transmembrane region" description="Helical" evidence="8">
    <location>
        <begin position="102"/>
        <end position="122"/>
    </location>
</feature>
<keyword evidence="4 8" id="KW-0812">Transmembrane</keyword>
<keyword evidence="7" id="KW-0479">Metal-binding</keyword>
<keyword evidence="10" id="KW-1185">Reference proteome</keyword>
<keyword evidence="5 8" id="KW-1133">Transmembrane helix</keyword>